<keyword evidence="4 5" id="KW-0472">Membrane</keyword>
<proteinExistence type="predicted"/>
<comment type="subcellular location">
    <subcellularLocation>
        <location evidence="1">Membrane</location>
        <topology evidence="1">Multi-pass membrane protein</topology>
    </subcellularLocation>
</comment>
<accession>A0A1H0ZTY5</accession>
<feature type="transmembrane region" description="Helical" evidence="5">
    <location>
        <begin position="87"/>
        <end position="105"/>
    </location>
</feature>
<dbReference type="InterPro" id="IPR007016">
    <property type="entry name" value="O-antigen_ligase-rel_domated"/>
</dbReference>
<keyword evidence="2 5" id="KW-0812">Transmembrane</keyword>
<dbReference type="EMBL" id="FNKP01000001">
    <property type="protein sequence ID" value="SDQ30893.1"/>
    <property type="molecule type" value="Genomic_DNA"/>
</dbReference>
<evidence type="ECO:0000256" key="4">
    <source>
        <dbReference type="ARBA" id="ARBA00023136"/>
    </source>
</evidence>
<evidence type="ECO:0000259" key="6">
    <source>
        <dbReference type="Pfam" id="PF04932"/>
    </source>
</evidence>
<evidence type="ECO:0000313" key="7">
    <source>
        <dbReference type="EMBL" id="SDQ30893.1"/>
    </source>
</evidence>
<evidence type="ECO:0000256" key="5">
    <source>
        <dbReference type="SAM" id="Phobius"/>
    </source>
</evidence>
<organism evidence="7 8">
    <name type="scientific">Paraburkholderia fungorum</name>
    <dbReference type="NCBI Taxonomy" id="134537"/>
    <lineage>
        <taxon>Bacteria</taxon>
        <taxon>Pseudomonadati</taxon>
        <taxon>Pseudomonadota</taxon>
        <taxon>Betaproteobacteria</taxon>
        <taxon>Burkholderiales</taxon>
        <taxon>Burkholderiaceae</taxon>
        <taxon>Paraburkholderia</taxon>
    </lineage>
</organism>
<sequence length="398" mass="43054">MLATIVYLLAVVLCSIRGVLEYAIGKNAAYLVQVGGIVVLLMWYVSPSALSSYFRREGVGSFWLVVGLIFSIVLSIVITLAQTGEIGGSYLFLFVFTIFIYFYSISNYKKRFIRPGVAYAGLVLVGLMQGGVAFLQQRSAFPIELPGWTYGFDNLRSPSLTGSYLHYPLFVALIASLCGVDYLVSKRKLSAIACLVLSACIFSALSRSGMLIILATFGFAFIREPARFVSKHAKLIIVAGLASAAMVVLGGANGGDSILSTGTQRVTGATNLESDGNDGRTEAWDKAKSLASPINVIAGSYFGLITNSASDSLKQQYGIVESSLLQQLLNIGLLGSIFYFGMLISITKLVSQESKLSVCIWAALFQTLFYQSIEVIPFVFILMTLPVFDFSGVSRRAQ</sequence>
<feature type="transmembrane region" description="Helical" evidence="5">
    <location>
        <begin position="328"/>
        <end position="347"/>
    </location>
</feature>
<protein>
    <recommendedName>
        <fullName evidence="6">O-antigen ligase-related domain-containing protein</fullName>
    </recommendedName>
</protein>
<name>A0A1H0ZTY5_9BURK</name>
<keyword evidence="8" id="KW-1185">Reference proteome</keyword>
<dbReference type="AlphaFoldDB" id="A0A1H0ZTY5"/>
<feature type="transmembrane region" description="Helical" evidence="5">
    <location>
        <begin position="233"/>
        <end position="252"/>
    </location>
</feature>
<dbReference type="Proteomes" id="UP000183487">
    <property type="component" value="Unassembled WGS sequence"/>
</dbReference>
<dbReference type="OrthoDB" id="9073661at2"/>
<feature type="transmembrane region" description="Helical" evidence="5">
    <location>
        <begin position="191"/>
        <end position="221"/>
    </location>
</feature>
<feature type="transmembrane region" description="Helical" evidence="5">
    <location>
        <begin position="58"/>
        <end position="81"/>
    </location>
</feature>
<reference evidence="8" key="1">
    <citation type="submission" date="2016-10" db="EMBL/GenBank/DDBJ databases">
        <authorList>
            <person name="Varghese N."/>
        </authorList>
    </citation>
    <scope>NUCLEOTIDE SEQUENCE [LARGE SCALE GENOMIC DNA]</scope>
    <source>
        <strain evidence="8">GAS106B</strain>
    </source>
</reference>
<feature type="transmembrane region" description="Helical" evidence="5">
    <location>
        <begin position="367"/>
        <end position="388"/>
    </location>
</feature>
<feature type="transmembrane region" description="Helical" evidence="5">
    <location>
        <begin position="28"/>
        <end position="46"/>
    </location>
</feature>
<gene>
    <name evidence="7" type="ORF">SAMN05443245_0847</name>
</gene>
<dbReference type="Pfam" id="PF04932">
    <property type="entry name" value="Wzy_C"/>
    <property type="match status" value="1"/>
</dbReference>
<feature type="transmembrane region" description="Helical" evidence="5">
    <location>
        <begin position="117"/>
        <end position="135"/>
    </location>
</feature>
<feature type="transmembrane region" description="Helical" evidence="5">
    <location>
        <begin position="164"/>
        <end position="184"/>
    </location>
</feature>
<dbReference type="RefSeq" id="WP_074763146.1">
    <property type="nucleotide sequence ID" value="NZ_FNKP01000001.1"/>
</dbReference>
<evidence type="ECO:0000313" key="8">
    <source>
        <dbReference type="Proteomes" id="UP000183487"/>
    </source>
</evidence>
<feature type="domain" description="O-antigen ligase-related" evidence="6">
    <location>
        <begin position="193"/>
        <end position="340"/>
    </location>
</feature>
<evidence type="ECO:0000256" key="3">
    <source>
        <dbReference type="ARBA" id="ARBA00022989"/>
    </source>
</evidence>
<evidence type="ECO:0000256" key="2">
    <source>
        <dbReference type="ARBA" id="ARBA00022692"/>
    </source>
</evidence>
<evidence type="ECO:0000256" key="1">
    <source>
        <dbReference type="ARBA" id="ARBA00004141"/>
    </source>
</evidence>
<keyword evidence="3 5" id="KW-1133">Transmembrane helix</keyword>